<accession>A0AAU8LU71</accession>
<dbReference type="Gene3D" id="3.40.50.720">
    <property type="entry name" value="NAD(P)-binding Rossmann-like Domain"/>
    <property type="match status" value="1"/>
</dbReference>
<dbReference type="SMART" id="SM00881">
    <property type="entry name" value="CoA_binding"/>
    <property type="match status" value="1"/>
</dbReference>
<dbReference type="KEGG" id="eaj:Q3M24_20800"/>
<gene>
    <name evidence="2" type="ORF">Q3M24_20800</name>
</gene>
<dbReference type="Pfam" id="PF13380">
    <property type="entry name" value="CoA_binding_2"/>
    <property type="match status" value="1"/>
</dbReference>
<evidence type="ECO:0000313" key="2">
    <source>
        <dbReference type="EMBL" id="XCN72700.1"/>
    </source>
</evidence>
<dbReference type="SUPFAM" id="SSF51735">
    <property type="entry name" value="NAD(P)-binding Rossmann-fold domains"/>
    <property type="match status" value="1"/>
</dbReference>
<dbReference type="AlphaFoldDB" id="A0AAU8LU71"/>
<sequence length="129" mass="14594">MTEVVAVIGATDKPDRYANKAMHALRKHGHKVILVNPFRQEVEGQECLDSVADYDGSIDTVTLYVNPKRFEDHLDAVIKVKPKRVIMNPGTEDDGHQRILEEAGIEVVRACTLVLLSTNQFEPEQREKR</sequence>
<reference evidence="2" key="1">
    <citation type="journal article" date="2024" name="Syst. Appl. Microbiol.">
        <title>First single-strain enrichments of Electrothrix cable bacteria, description of E. aestuarii sp. nov. and E. rattekaaiensis sp. nov., and proposal of a cable bacteria taxonomy following the rules of the SeqCode.</title>
        <authorList>
            <person name="Plum-Jensen L.E."/>
            <person name="Schramm A."/>
            <person name="Marshall I.P.G."/>
        </authorList>
    </citation>
    <scope>NUCLEOTIDE SEQUENCE</scope>
    <source>
        <strain evidence="2">Rat1</strain>
    </source>
</reference>
<proteinExistence type="predicted"/>
<feature type="domain" description="CoA-binding" evidence="1">
    <location>
        <begin position="1"/>
        <end position="91"/>
    </location>
</feature>
<dbReference type="PANTHER" id="PTHR33303:SF2">
    <property type="entry name" value="COA-BINDING DOMAIN-CONTAINING PROTEIN"/>
    <property type="match status" value="1"/>
</dbReference>
<dbReference type="InterPro" id="IPR003781">
    <property type="entry name" value="CoA-bd"/>
</dbReference>
<protein>
    <submittedName>
        <fullName evidence="2">CoA-binding protein</fullName>
    </submittedName>
</protein>
<evidence type="ECO:0000259" key="1">
    <source>
        <dbReference type="SMART" id="SM00881"/>
    </source>
</evidence>
<reference evidence="2" key="2">
    <citation type="submission" date="2024-06" db="EMBL/GenBank/DDBJ databases">
        <authorList>
            <person name="Plum-Jensen L.E."/>
            <person name="Schramm A."/>
            <person name="Marshall I.P.G."/>
        </authorList>
    </citation>
    <scope>NUCLEOTIDE SEQUENCE</scope>
    <source>
        <strain evidence="2">Rat1</strain>
    </source>
</reference>
<dbReference type="EMBL" id="CP159373">
    <property type="protein sequence ID" value="XCN72700.1"/>
    <property type="molecule type" value="Genomic_DNA"/>
</dbReference>
<dbReference type="PANTHER" id="PTHR33303">
    <property type="entry name" value="CYTOPLASMIC PROTEIN-RELATED"/>
    <property type="match status" value="1"/>
</dbReference>
<name>A0AAU8LU71_9BACT</name>
<dbReference type="InterPro" id="IPR036291">
    <property type="entry name" value="NAD(P)-bd_dom_sf"/>
</dbReference>
<organism evidence="2">
    <name type="scientific">Candidatus Electrothrix aestuarii</name>
    <dbReference type="NCBI Taxonomy" id="3062594"/>
    <lineage>
        <taxon>Bacteria</taxon>
        <taxon>Pseudomonadati</taxon>
        <taxon>Thermodesulfobacteriota</taxon>
        <taxon>Desulfobulbia</taxon>
        <taxon>Desulfobulbales</taxon>
        <taxon>Desulfobulbaceae</taxon>
        <taxon>Candidatus Electrothrix</taxon>
    </lineage>
</organism>